<evidence type="ECO:0000256" key="4">
    <source>
        <dbReference type="ARBA" id="ARBA00022825"/>
    </source>
</evidence>
<name>A0A8J2ZRU7_9BACL</name>
<keyword evidence="4" id="KW-0720">Serine protease</keyword>
<accession>A0A8J2ZRU7</accession>
<keyword evidence="2" id="KW-0645">Protease</keyword>
<dbReference type="Gene3D" id="3.40.50.880">
    <property type="match status" value="1"/>
</dbReference>
<dbReference type="GO" id="GO:0006508">
    <property type="term" value="P:proteolysis"/>
    <property type="evidence" value="ECO:0007669"/>
    <property type="project" value="UniProtKB-KW"/>
</dbReference>
<evidence type="ECO:0000313" key="5">
    <source>
        <dbReference type="EMBL" id="GGH74685.1"/>
    </source>
</evidence>
<gene>
    <name evidence="5" type="ORF">GCM10007096_03180</name>
</gene>
<organism evidence="5 6">
    <name type="scientific">Pullulanibacillus pueri</name>
    <dbReference type="NCBI Taxonomy" id="1437324"/>
    <lineage>
        <taxon>Bacteria</taxon>
        <taxon>Bacillati</taxon>
        <taxon>Bacillota</taxon>
        <taxon>Bacilli</taxon>
        <taxon>Bacillales</taxon>
        <taxon>Sporolactobacillaceae</taxon>
        <taxon>Pullulanibacillus</taxon>
    </lineage>
</organism>
<evidence type="ECO:0000256" key="3">
    <source>
        <dbReference type="ARBA" id="ARBA00022801"/>
    </source>
</evidence>
<dbReference type="AlphaFoldDB" id="A0A8J2ZRU7"/>
<dbReference type="GO" id="GO:0008236">
    <property type="term" value="F:serine-type peptidase activity"/>
    <property type="evidence" value="ECO:0007669"/>
    <property type="project" value="UniProtKB-KW"/>
</dbReference>
<evidence type="ECO:0000256" key="2">
    <source>
        <dbReference type="ARBA" id="ARBA00022670"/>
    </source>
</evidence>
<comment type="similarity">
    <text evidence="1">Belongs to the peptidase S51 family.</text>
</comment>
<reference evidence="5" key="2">
    <citation type="submission" date="2020-09" db="EMBL/GenBank/DDBJ databases">
        <authorList>
            <person name="Sun Q."/>
            <person name="Zhou Y."/>
        </authorList>
    </citation>
    <scope>NUCLEOTIDE SEQUENCE</scope>
    <source>
        <strain evidence="5">CGMCC 1.12777</strain>
    </source>
</reference>
<comment type="caution">
    <text evidence="5">The sequence shown here is derived from an EMBL/GenBank/DDBJ whole genome shotgun (WGS) entry which is preliminary data.</text>
</comment>
<dbReference type="SUPFAM" id="SSF52317">
    <property type="entry name" value="Class I glutamine amidotransferase-like"/>
    <property type="match status" value="1"/>
</dbReference>
<dbReference type="EMBL" id="BMFV01000001">
    <property type="protein sequence ID" value="GGH74685.1"/>
    <property type="molecule type" value="Genomic_DNA"/>
</dbReference>
<evidence type="ECO:0000256" key="1">
    <source>
        <dbReference type="ARBA" id="ARBA00006534"/>
    </source>
</evidence>
<keyword evidence="3" id="KW-0378">Hydrolase</keyword>
<proteinExistence type="inferred from homology"/>
<protein>
    <recommendedName>
        <fullName evidence="7">Cyanophycinase</fullName>
    </recommendedName>
</protein>
<evidence type="ECO:0008006" key="7">
    <source>
        <dbReference type="Google" id="ProtNLM"/>
    </source>
</evidence>
<dbReference type="Pfam" id="PF03575">
    <property type="entry name" value="Peptidase_S51"/>
    <property type="match status" value="1"/>
</dbReference>
<dbReference type="InterPro" id="IPR029062">
    <property type="entry name" value="Class_I_gatase-like"/>
</dbReference>
<keyword evidence="6" id="KW-1185">Reference proteome</keyword>
<dbReference type="InterPro" id="IPR005320">
    <property type="entry name" value="Peptidase_S51"/>
</dbReference>
<reference evidence="5" key="1">
    <citation type="journal article" date="2014" name="Int. J. Syst. Evol. Microbiol.">
        <title>Complete genome sequence of Corynebacterium casei LMG S-19264T (=DSM 44701T), isolated from a smear-ripened cheese.</title>
        <authorList>
            <consortium name="US DOE Joint Genome Institute (JGI-PGF)"/>
            <person name="Walter F."/>
            <person name="Albersmeier A."/>
            <person name="Kalinowski J."/>
            <person name="Ruckert C."/>
        </authorList>
    </citation>
    <scope>NUCLEOTIDE SEQUENCE</scope>
    <source>
        <strain evidence="5">CGMCC 1.12777</strain>
    </source>
</reference>
<dbReference type="RefSeq" id="WP_229745344.1">
    <property type="nucleotide sequence ID" value="NZ_BMFV01000001.1"/>
</dbReference>
<evidence type="ECO:0000313" key="6">
    <source>
        <dbReference type="Proteomes" id="UP000656813"/>
    </source>
</evidence>
<sequence>MLKDLKESRIDEVLKAYYRNGGIINGGSAGAIILGKDIMTSAHMDPNSIGLEESHPLNLLKDHTIWCHFKSTRSLVRL</sequence>
<dbReference type="Proteomes" id="UP000656813">
    <property type="component" value="Unassembled WGS sequence"/>
</dbReference>